<keyword evidence="3" id="KW-1185">Reference proteome</keyword>
<dbReference type="Proteomes" id="UP000318578">
    <property type="component" value="Unassembled WGS sequence"/>
</dbReference>
<evidence type="ECO:0000313" key="2">
    <source>
        <dbReference type="EMBL" id="TVT22166.1"/>
    </source>
</evidence>
<feature type="chain" id="PRO_5021865690" description="Peptidase inhibitor family I36 protein" evidence="1">
    <location>
        <begin position="28"/>
        <end position="126"/>
    </location>
</feature>
<evidence type="ECO:0008006" key="4">
    <source>
        <dbReference type="Google" id="ProtNLM"/>
    </source>
</evidence>
<comment type="caution">
    <text evidence="2">The sequence shown here is derived from an EMBL/GenBank/DDBJ whole genome shotgun (WGS) entry which is preliminary data.</text>
</comment>
<evidence type="ECO:0000256" key="1">
    <source>
        <dbReference type="SAM" id="SignalP"/>
    </source>
</evidence>
<reference evidence="2 3" key="1">
    <citation type="submission" date="2019-07" db="EMBL/GenBank/DDBJ databases">
        <title>New species of Amycolatopsis and Streptomyces.</title>
        <authorList>
            <person name="Duangmal K."/>
            <person name="Teo W.F.A."/>
            <person name="Lipun K."/>
        </authorList>
    </citation>
    <scope>NUCLEOTIDE SEQUENCE [LARGE SCALE GENOMIC DNA]</scope>
    <source>
        <strain evidence="2 3">JCM 30562</strain>
    </source>
</reference>
<sequence length="126" mass="13706">MKLRAYLPKILVIAALGLLGGSGIAQADPGRPEDSCEQGEFCTWTGESYADAIQRIDLRTANPEECLALPGGVEARSFVNQLDRDVTVYQDAECTTEGDFTTYPGHGTYVPHAPFVVRAVKIWDMA</sequence>
<keyword evidence="1" id="KW-0732">Signal</keyword>
<dbReference type="OrthoDB" id="5196292at2"/>
<accession>A0A558AD16</accession>
<protein>
    <recommendedName>
        <fullName evidence="4">Peptidase inhibitor family I36 protein</fullName>
    </recommendedName>
</protein>
<dbReference type="RefSeq" id="WP_144638506.1">
    <property type="nucleotide sequence ID" value="NZ_BNAX01000002.1"/>
</dbReference>
<gene>
    <name evidence="2" type="ORF">FNH06_14460</name>
</gene>
<proteinExistence type="predicted"/>
<name>A0A558AD16_9PSEU</name>
<feature type="signal peptide" evidence="1">
    <location>
        <begin position="1"/>
        <end position="27"/>
    </location>
</feature>
<dbReference type="Pfam" id="PF03995">
    <property type="entry name" value="Inhibitor_I36"/>
    <property type="match status" value="1"/>
</dbReference>
<organism evidence="2 3">
    <name type="scientific">Amycolatopsis acidiphila</name>
    <dbReference type="NCBI Taxonomy" id="715473"/>
    <lineage>
        <taxon>Bacteria</taxon>
        <taxon>Bacillati</taxon>
        <taxon>Actinomycetota</taxon>
        <taxon>Actinomycetes</taxon>
        <taxon>Pseudonocardiales</taxon>
        <taxon>Pseudonocardiaceae</taxon>
        <taxon>Amycolatopsis</taxon>
    </lineage>
</organism>
<evidence type="ECO:0000313" key="3">
    <source>
        <dbReference type="Proteomes" id="UP000318578"/>
    </source>
</evidence>
<dbReference type="AlphaFoldDB" id="A0A558AD16"/>
<dbReference type="EMBL" id="VJZA01000020">
    <property type="protein sequence ID" value="TVT22166.1"/>
    <property type="molecule type" value="Genomic_DNA"/>
</dbReference>